<dbReference type="InterPro" id="IPR002197">
    <property type="entry name" value="HTH_Fis"/>
</dbReference>
<dbReference type="Gene3D" id="1.10.10.60">
    <property type="entry name" value="Homeodomain-like"/>
    <property type="match status" value="1"/>
</dbReference>
<dbReference type="CDD" id="cd00009">
    <property type="entry name" value="AAA"/>
    <property type="match status" value="1"/>
</dbReference>
<dbReference type="InterPro" id="IPR025944">
    <property type="entry name" value="Sigma_54_int_dom_CS"/>
</dbReference>
<dbReference type="PANTHER" id="PTHR32071:SF119">
    <property type="entry name" value="SIGMA L-DEPENDENT TRANSCRIPTIONAL REGULATOR YPLP-RELATED"/>
    <property type="match status" value="1"/>
</dbReference>
<dbReference type="Gene3D" id="3.40.50.300">
    <property type="entry name" value="P-loop containing nucleotide triphosphate hydrolases"/>
    <property type="match status" value="1"/>
</dbReference>
<keyword evidence="1" id="KW-0547">Nucleotide-binding</keyword>
<evidence type="ECO:0000256" key="2">
    <source>
        <dbReference type="ARBA" id="ARBA00022840"/>
    </source>
</evidence>
<proteinExistence type="predicted"/>
<feature type="modified residue" description="4-aspartylphosphate" evidence="5">
    <location>
        <position position="55"/>
    </location>
</feature>
<dbReference type="PANTHER" id="PTHR32071">
    <property type="entry name" value="TRANSCRIPTIONAL REGULATORY PROTEIN"/>
    <property type="match status" value="1"/>
</dbReference>
<feature type="domain" description="Sigma-54 factor interaction" evidence="6">
    <location>
        <begin position="145"/>
        <end position="371"/>
    </location>
</feature>
<dbReference type="InterPro" id="IPR002078">
    <property type="entry name" value="Sigma_54_int"/>
</dbReference>
<dbReference type="Pfam" id="PF25601">
    <property type="entry name" value="AAA_lid_14"/>
    <property type="match status" value="1"/>
</dbReference>
<dbReference type="GO" id="GO:0006355">
    <property type="term" value="P:regulation of DNA-templated transcription"/>
    <property type="evidence" value="ECO:0007669"/>
    <property type="project" value="InterPro"/>
</dbReference>
<dbReference type="AlphaFoldDB" id="A0A5S9IPY9"/>
<dbReference type="PROSITE" id="PS00675">
    <property type="entry name" value="SIGMA54_INTERACT_1"/>
    <property type="match status" value="1"/>
</dbReference>
<feature type="domain" description="Response regulatory" evidence="7">
    <location>
        <begin position="5"/>
        <end position="122"/>
    </location>
</feature>
<dbReference type="InterPro" id="IPR027417">
    <property type="entry name" value="P-loop_NTPase"/>
</dbReference>
<dbReference type="InterPro" id="IPR001789">
    <property type="entry name" value="Sig_transdc_resp-reg_receiver"/>
</dbReference>
<dbReference type="InterPro" id="IPR025662">
    <property type="entry name" value="Sigma_54_int_dom_ATP-bd_1"/>
</dbReference>
<dbReference type="SMART" id="SM00448">
    <property type="entry name" value="REC"/>
    <property type="match status" value="1"/>
</dbReference>
<dbReference type="KEGG" id="uam:UABAM_03373"/>
<reference evidence="8 9" key="1">
    <citation type="submission" date="2019-08" db="EMBL/GenBank/DDBJ databases">
        <title>Complete genome sequence of Candidatus Uab amorphum.</title>
        <authorList>
            <person name="Shiratori T."/>
            <person name="Suzuki S."/>
            <person name="Kakizawa Y."/>
            <person name="Ishida K."/>
        </authorList>
    </citation>
    <scope>NUCLEOTIDE SEQUENCE [LARGE SCALE GENOMIC DNA]</scope>
    <source>
        <strain evidence="8 9">SRT547</strain>
    </source>
</reference>
<keyword evidence="9" id="KW-1185">Reference proteome</keyword>
<dbReference type="FunFam" id="3.40.50.300:FF:000006">
    <property type="entry name" value="DNA-binding transcriptional regulator NtrC"/>
    <property type="match status" value="1"/>
</dbReference>
<evidence type="ECO:0000256" key="1">
    <source>
        <dbReference type="ARBA" id="ARBA00022741"/>
    </source>
</evidence>
<dbReference type="PRINTS" id="PR01590">
    <property type="entry name" value="HTHFIS"/>
</dbReference>
<dbReference type="PROSITE" id="PS50045">
    <property type="entry name" value="SIGMA54_INTERACT_4"/>
    <property type="match status" value="1"/>
</dbReference>
<evidence type="ECO:0000259" key="6">
    <source>
        <dbReference type="PROSITE" id="PS50045"/>
    </source>
</evidence>
<sequence>MSKESILIIDDNELYIDALEAILRDDGYEEIFALTKGHNVLATLENNKIDLILLDISLPDVSGIELYSRIKENKLYSHIPIIFITGHGDVKIAVEAMKLGAFYFLSKPVQPYELQTLIRCALDNSKLQREIASLKVQLQTNQSLIIGKTPAIKKVMTRIAQVAHCDATVFVKGESGTGKSLVAKAIHESSLRSKHPFIAIDCGAIPSSLLESELFGHEKGAFTGAVRKKKGFFLRAHQGTLFLDEITNLPLELQPKLLRVIQEREITPIGSDKEIKVDVRIVTATNDNIEEMVNEGKFRRDLYYRLNVFSIDLPPLHQRREDIPLLAQHFLNKYSPNTKKSFSKEAMQTIINYDWPGNIRELDHAIEHAVIISNSKEIQKQDLPSALQSKTSSPSLNFDSLYTLKEMEKKYLEKVLMHTSYNQTQAAKILGIERKSLWRKLKRFEISIPQNENPNEAK</sequence>
<evidence type="ECO:0000259" key="7">
    <source>
        <dbReference type="PROSITE" id="PS50110"/>
    </source>
</evidence>
<dbReference type="InterPro" id="IPR058031">
    <property type="entry name" value="AAA_lid_NorR"/>
</dbReference>
<accession>A0A5S9IPY9</accession>
<evidence type="ECO:0000313" key="9">
    <source>
        <dbReference type="Proteomes" id="UP000326354"/>
    </source>
</evidence>
<dbReference type="Pfam" id="PF00072">
    <property type="entry name" value="Response_reg"/>
    <property type="match status" value="1"/>
</dbReference>
<gene>
    <name evidence="8" type="ORF">UABAM_03373</name>
</gene>
<organism evidence="8 9">
    <name type="scientific">Uabimicrobium amorphum</name>
    <dbReference type="NCBI Taxonomy" id="2596890"/>
    <lineage>
        <taxon>Bacteria</taxon>
        <taxon>Pseudomonadati</taxon>
        <taxon>Planctomycetota</taxon>
        <taxon>Candidatus Uabimicrobiia</taxon>
        <taxon>Candidatus Uabimicrobiales</taxon>
        <taxon>Candidatus Uabimicrobiaceae</taxon>
        <taxon>Candidatus Uabimicrobium</taxon>
    </lineage>
</organism>
<dbReference type="SUPFAM" id="SSF52540">
    <property type="entry name" value="P-loop containing nucleoside triphosphate hydrolases"/>
    <property type="match status" value="1"/>
</dbReference>
<evidence type="ECO:0000256" key="4">
    <source>
        <dbReference type="ARBA" id="ARBA00023163"/>
    </source>
</evidence>
<keyword evidence="5" id="KW-0597">Phosphoprotein</keyword>
<dbReference type="RefSeq" id="WP_173013368.1">
    <property type="nucleotide sequence ID" value="NZ_AP019860.1"/>
</dbReference>
<dbReference type="EMBL" id="AP019860">
    <property type="protein sequence ID" value="BBM85010.1"/>
    <property type="molecule type" value="Genomic_DNA"/>
</dbReference>
<keyword evidence="3" id="KW-0805">Transcription regulation</keyword>
<dbReference type="InterPro" id="IPR009057">
    <property type="entry name" value="Homeodomain-like_sf"/>
</dbReference>
<dbReference type="Proteomes" id="UP000326354">
    <property type="component" value="Chromosome"/>
</dbReference>
<dbReference type="SUPFAM" id="SSF52172">
    <property type="entry name" value="CheY-like"/>
    <property type="match status" value="1"/>
</dbReference>
<dbReference type="InterPro" id="IPR011006">
    <property type="entry name" value="CheY-like_superfamily"/>
</dbReference>
<dbReference type="Pfam" id="PF00158">
    <property type="entry name" value="Sigma54_activat"/>
    <property type="match status" value="1"/>
</dbReference>
<keyword evidence="2" id="KW-0067">ATP-binding</keyword>
<dbReference type="Gene3D" id="3.40.50.2300">
    <property type="match status" value="1"/>
</dbReference>
<dbReference type="SMART" id="SM00382">
    <property type="entry name" value="AAA"/>
    <property type="match status" value="1"/>
</dbReference>
<dbReference type="InterPro" id="IPR003593">
    <property type="entry name" value="AAA+_ATPase"/>
</dbReference>
<dbReference type="Pfam" id="PF02954">
    <property type="entry name" value="HTH_8"/>
    <property type="match status" value="1"/>
</dbReference>
<dbReference type="PROSITE" id="PS50110">
    <property type="entry name" value="RESPONSE_REGULATORY"/>
    <property type="match status" value="1"/>
</dbReference>
<keyword evidence="4" id="KW-0804">Transcription</keyword>
<dbReference type="GO" id="GO:0043565">
    <property type="term" value="F:sequence-specific DNA binding"/>
    <property type="evidence" value="ECO:0007669"/>
    <property type="project" value="InterPro"/>
</dbReference>
<dbReference type="GO" id="GO:0005524">
    <property type="term" value="F:ATP binding"/>
    <property type="evidence" value="ECO:0007669"/>
    <property type="project" value="UniProtKB-KW"/>
</dbReference>
<protein>
    <submittedName>
        <fullName evidence="8">Sigma-54-dependent Fis family transcriptional regulator</fullName>
    </submittedName>
</protein>
<name>A0A5S9IPY9_UABAM</name>
<evidence type="ECO:0000313" key="8">
    <source>
        <dbReference type="EMBL" id="BBM85010.1"/>
    </source>
</evidence>
<evidence type="ECO:0000256" key="3">
    <source>
        <dbReference type="ARBA" id="ARBA00023015"/>
    </source>
</evidence>
<dbReference type="SUPFAM" id="SSF46689">
    <property type="entry name" value="Homeodomain-like"/>
    <property type="match status" value="1"/>
</dbReference>
<dbReference type="PROSITE" id="PS00688">
    <property type="entry name" value="SIGMA54_INTERACT_3"/>
    <property type="match status" value="1"/>
</dbReference>
<evidence type="ECO:0000256" key="5">
    <source>
        <dbReference type="PROSITE-ProRule" id="PRU00169"/>
    </source>
</evidence>
<dbReference type="GO" id="GO:0000160">
    <property type="term" value="P:phosphorelay signal transduction system"/>
    <property type="evidence" value="ECO:0007669"/>
    <property type="project" value="InterPro"/>
</dbReference>
<dbReference type="Gene3D" id="1.10.8.60">
    <property type="match status" value="1"/>
</dbReference>